<keyword evidence="2" id="KW-0472">Membrane</keyword>
<dbReference type="Proteomes" id="UP000499080">
    <property type="component" value="Unassembled WGS sequence"/>
</dbReference>
<dbReference type="InterPro" id="IPR036508">
    <property type="entry name" value="Chitin-bd_dom_sf"/>
</dbReference>
<keyword evidence="2" id="KW-1133">Transmembrane helix</keyword>
<accession>A0A4Y2Q4T0</accession>
<dbReference type="GO" id="GO:0008061">
    <property type="term" value="F:chitin binding"/>
    <property type="evidence" value="ECO:0007669"/>
    <property type="project" value="InterPro"/>
</dbReference>
<evidence type="ECO:0000313" key="5">
    <source>
        <dbReference type="Proteomes" id="UP000499080"/>
    </source>
</evidence>
<sequence length="347" mass="39278">MSSDSILLEQSKVEGSSTLSEAKATKRQHNSEIRRLPSGAEDDSKKRGNSPLPETRPAKRQKNSIIKNYTSVTGNDSLSITPNELEFEIKKARFEIFNHFMNMKIKTDNDDKVMTKEMKIWTRGGFANISAGKSPQNEFFIKSLINNFEEIIGNIGQESKKDVNHTMDDIRKILVKLVIRIERGFRPRPYIDAVKVARRDAVNFLWIGLWSLAVVLIGVFPDYPHKFFESAVAFYQSTILIFFLFGEEVYLAFSMAKIMILFSFLLGTVLLAVHASPSAHSQSDEFTWAPLCPTSSFGKIPRLIPDPSNCRSAFVCSEGKPLRYFCPRGLVFQATEQECVPRKACTK</sequence>
<dbReference type="SUPFAM" id="SSF57625">
    <property type="entry name" value="Invertebrate chitin-binding proteins"/>
    <property type="match status" value="1"/>
</dbReference>
<evidence type="ECO:0000256" key="2">
    <source>
        <dbReference type="SAM" id="Phobius"/>
    </source>
</evidence>
<feature type="transmembrane region" description="Helical" evidence="2">
    <location>
        <begin position="251"/>
        <end position="273"/>
    </location>
</feature>
<reference evidence="4 5" key="1">
    <citation type="journal article" date="2019" name="Sci. Rep.">
        <title>Orb-weaving spider Araneus ventricosus genome elucidates the spidroin gene catalogue.</title>
        <authorList>
            <person name="Kono N."/>
            <person name="Nakamura H."/>
            <person name="Ohtoshi R."/>
            <person name="Moran D.A.P."/>
            <person name="Shinohara A."/>
            <person name="Yoshida Y."/>
            <person name="Fujiwara M."/>
            <person name="Mori M."/>
            <person name="Tomita M."/>
            <person name="Arakawa K."/>
        </authorList>
    </citation>
    <scope>NUCLEOTIDE SEQUENCE [LARGE SCALE GENOMIC DNA]</scope>
</reference>
<keyword evidence="5" id="KW-1185">Reference proteome</keyword>
<feature type="non-terminal residue" evidence="4">
    <location>
        <position position="347"/>
    </location>
</feature>
<proteinExistence type="predicted"/>
<evidence type="ECO:0000259" key="3">
    <source>
        <dbReference type="PROSITE" id="PS50940"/>
    </source>
</evidence>
<dbReference type="PROSITE" id="PS50940">
    <property type="entry name" value="CHIT_BIND_II"/>
    <property type="match status" value="1"/>
</dbReference>
<dbReference type="EMBL" id="BGPR01012877">
    <property type="protein sequence ID" value="GBN58143.1"/>
    <property type="molecule type" value="Genomic_DNA"/>
</dbReference>
<evidence type="ECO:0000256" key="1">
    <source>
        <dbReference type="SAM" id="MobiDB-lite"/>
    </source>
</evidence>
<dbReference type="AlphaFoldDB" id="A0A4Y2Q4T0"/>
<dbReference type="GO" id="GO:0005576">
    <property type="term" value="C:extracellular region"/>
    <property type="evidence" value="ECO:0007669"/>
    <property type="project" value="InterPro"/>
</dbReference>
<name>A0A4Y2Q4T0_ARAVE</name>
<dbReference type="OrthoDB" id="6020543at2759"/>
<feature type="domain" description="Chitin-binding type-2" evidence="3">
    <location>
        <begin position="289"/>
        <end position="347"/>
    </location>
</feature>
<gene>
    <name evidence="4" type="ORF">AVEN_46443_1</name>
</gene>
<feature type="transmembrane region" description="Helical" evidence="2">
    <location>
        <begin position="227"/>
        <end position="245"/>
    </location>
</feature>
<dbReference type="Gene3D" id="2.170.140.10">
    <property type="entry name" value="Chitin binding domain"/>
    <property type="match status" value="1"/>
</dbReference>
<keyword evidence="2" id="KW-0812">Transmembrane</keyword>
<dbReference type="InterPro" id="IPR002557">
    <property type="entry name" value="Chitin-bd_dom"/>
</dbReference>
<evidence type="ECO:0000313" key="4">
    <source>
        <dbReference type="EMBL" id="GBN58143.1"/>
    </source>
</evidence>
<feature type="transmembrane region" description="Helical" evidence="2">
    <location>
        <begin position="201"/>
        <end position="220"/>
    </location>
</feature>
<organism evidence="4 5">
    <name type="scientific">Araneus ventricosus</name>
    <name type="common">Orbweaver spider</name>
    <name type="synonym">Epeira ventricosa</name>
    <dbReference type="NCBI Taxonomy" id="182803"/>
    <lineage>
        <taxon>Eukaryota</taxon>
        <taxon>Metazoa</taxon>
        <taxon>Ecdysozoa</taxon>
        <taxon>Arthropoda</taxon>
        <taxon>Chelicerata</taxon>
        <taxon>Arachnida</taxon>
        <taxon>Araneae</taxon>
        <taxon>Araneomorphae</taxon>
        <taxon>Entelegynae</taxon>
        <taxon>Araneoidea</taxon>
        <taxon>Araneidae</taxon>
        <taxon>Araneus</taxon>
    </lineage>
</organism>
<feature type="region of interest" description="Disordered" evidence="1">
    <location>
        <begin position="1"/>
        <end position="65"/>
    </location>
</feature>
<dbReference type="Pfam" id="PF01607">
    <property type="entry name" value="CBM_14"/>
    <property type="match status" value="1"/>
</dbReference>
<comment type="caution">
    <text evidence="4">The sequence shown here is derived from an EMBL/GenBank/DDBJ whole genome shotgun (WGS) entry which is preliminary data.</text>
</comment>
<dbReference type="SMART" id="SM00494">
    <property type="entry name" value="ChtBD2"/>
    <property type="match status" value="1"/>
</dbReference>
<protein>
    <recommendedName>
        <fullName evidence="3">Chitin-binding type-2 domain-containing protein</fullName>
    </recommendedName>
</protein>